<dbReference type="RefSeq" id="WP_270689670.1">
    <property type="nucleotide sequence ID" value="NZ_JAQFWQ010000114.1"/>
</dbReference>
<feature type="region of interest" description="Disordered" evidence="1">
    <location>
        <begin position="397"/>
        <end position="417"/>
    </location>
</feature>
<feature type="compositionally biased region" description="Low complexity" evidence="1">
    <location>
        <begin position="228"/>
        <end position="246"/>
    </location>
</feature>
<keyword evidence="2" id="KW-1133">Transmembrane helix</keyword>
<evidence type="ECO:0000313" key="4">
    <source>
        <dbReference type="Proteomes" id="UP001527866"/>
    </source>
</evidence>
<sequence>MSSSPARSAASRVVIRDGRGGTVGFAALAAIVAAIVYGLSYGTSATLRLQGVTALWQDGYLFHRILVLAVTAGLVYAAYRVPYRHTRLEVEVLPAGLGITERRRWWARGGSAVLAWDDVHVISARTVNYRAGTQGGTVRRPVLDVYLRREVSGMPNAARPKRVPDDEIDVEDVTAPAFRVRLGGDRKEYAKAVRELAPMLGEARPDLFPQGLRAEQWFVPPSADRPAEGSAEEAGAAPAFTETPGAPDRPVTGPPVTVDYRVPVLSQLGVVALSAAVVAGSGYLMSNPFGWGTLAAGLLALVLVVPCIGCALLLGGALWTLPRSTSPLAVRVGEGGLEFVRKKPMHLRATVTTAIEWERIQAIVTRDRSDRNSVREDLKTEVVDIFLRGDDPVSRSGVPGAGLKLTGGAQQKPDSAAVAERVDFPAYRLRMLSPTGPPRSGPPLREALTGNGPRPDRVPATQLRAALYAFRPDLCHGFRDLWTGTGEGHPGR</sequence>
<evidence type="ECO:0000313" key="3">
    <source>
        <dbReference type="EMBL" id="MDA2814313.1"/>
    </source>
</evidence>
<accession>A0ABT4UBM8</accession>
<keyword evidence="2" id="KW-0812">Transmembrane</keyword>
<evidence type="ECO:0000256" key="2">
    <source>
        <dbReference type="SAM" id="Phobius"/>
    </source>
</evidence>
<evidence type="ECO:0000256" key="1">
    <source>
        <dbReference type="SAM" id="MobiDB-lite"/>
    </source>
</evidence>
<feature type="region of interest" description="Disordered" evidence="1">
    <location>
        <begin position="221"/>
        <end position="253"/>
    </location>
</feature>
<evidence type="ECO:0008006" key="5">
    <source>
        <dbReference type="Google" id="ProtNLM"/>
    </source>
</evidence>
<protein>
    <recommendedName>
        <fullName evidence="5">PH domain-containing protein</fullName>
    </recommendedName>
</protein>
<proteinExistence type="predicted"/>
<gene>
    <name evidence="3" type="ORF">O4J56_26940</name>
</gene>
<feature type="transmembrane region" description="Helical" evidence="2">
    <location>
        <begin position="291"/>
        <end position="321"/>
    </location>
</feature>
<feature type="transmembrane region" description="Helical" evidence="2">
    <location>
        <begin position="264"/>
        <end position="285"/>
    </location>
</feature>
<dbReference type="Proteomes" id="UP001527866">
    <property type="component" value="Unassembled WGS sequence"/>
</dbReference>
<comment type="caution">
    <text evidence="3">The sequence shown here is derived from an EMBL/GenBank/DDBJ whole genome shotgun (WGS) entry which is preliminary data.</text>
</comment>
<keyword evidence="2" id="KW-0472">Membrane</keyword>
<keyword evidence="4" id="KW-1185">Reference proteome</keyword>
<feature type="region of interest" description="Disordered" evidence="1">
    <location>
        <begin position="432"/>
        <end position="458"/>
    </location>
</feature>
<feature type="transmembrane region" description="Helical" evidence="2">
    <location>
        <begin position="60"/>
        <end position="79"/>
    </location>
</feature>
<dbReference type="EMBL" id="JAQFWQ010000114">
    <property type="protein sequence ID" value="MDA2814313.1"/>
    <property type="molecule type" value="Genomic_DNA"/>
</dbReference>
<reference evidence="3 4" key="1">
    <citation type="submission" date="2023-01" db="EMBL/GenBank/DDBJ databases">
        <title>Draft genome sequence of Nocardiopsis sp. RSe5-2 isolated from halophytes.</title>
        <authorList>
            <person name="Duangmal K."/>
            <person name="Chantavorakit T."/>
        </authorList>
    </citation>
    <scope>NUCLEOTIDE SEQUENCE [LARGE SCALE GENOMIC DNA]</scope>
    <source>
        <strain evidence="3 4">RSe5-2</strain>
    </source>
</reference>
<organism evidence="3 4">
    <name type="scientific">Nocardiopsis endophytica</name>
    <dbReference type="NCBI Taxonomy" id="3018445"/>
    <lineage>
        <taxon>Bacteria</taxon>
        <taxon>Bacillati</taxon>
        <taxon>Actinomycetota</taxon>
        <taxon>Actinomycetes</taxon>
        <taxon>Streptosporangiales</taxon>
        <taxon>Nocardiopsidaceae</taxon>
        <taxon>Nocardiopsis</taxon>
    </lineage>
</organism>
<feature type="transmembrane region" description="Helical" evidence="2">
    <location>
        <begin position="21"/>
        <end position="40"/>
    </location>
</feature>
<name>A0ABT4UBM8_9ACTN</name>